<name>A0ABD5XAU3_9EURY</name>
<sequence length="179" mass="19572">MDSYDAVVYDLDGTLVQLDVDWEAARHDVAVALQEHNVDTQNQNLWELLERGGADGFEHIVERELARHEHDGARTSTLLETAAGLPHTVPTGICSLNCESACRLALDEHDIAGHIDAVVGRDTVGSKKPAPEPLLETLGELGVSSKNVLFIGDSERDELAADRAGLDFRYVKTHLDTSY</sequence>
<comment type="similarity">
    <text evidence="1">Belongs to the HAD-like hydrolase superfamily.</text>
</comment>
<dbReference type="InterPro" id="IPR036412">
    <property type="entry name" value="HAD-like_sf"/>
</dbReference>
<evidence type="ECO:0000313" key="3">
    <source>
        <dbReference type="Proteomes" id="UP001596414"/>
    </source>
</evidence>
<accession>A0ABD5XAU3</accession>
<dbReference type="PANTHER" id="PTHR43434:SF1">
    <property type="entry name" value="PHOSPHOGLYCOLATE PHOSPHATASE"/>
    <property type="match status" value="1"/>
</dbReference>
<proteinExistence type="inferred from homology"/>
<reference evidence="2 3" key="1">
    <citation type="journal article" date="2014" name="Int. J. Syst. Evol. Microbiol.">
        <title>Complete genome sequence of Corynebacterium casei LMG S-19264T (=DSM 44701T), isolated from a smear-ripened cheese.</title>
        <authorList>
            <consortium name="US DOE Joint Genome Institute (JGI-PGF)"/>
            <person name="Walter F."/>
            <person name="Albersmeier A."/>
            <person name="Kalinowski J."/>
            <person name="Ruckert C."/>
        </authorList>
    </citation>
    <scope>NUCLEOTIDE SEQUENCE [LARGE SCALE GENOMIC DNA]</scope>
    <source>
        <strain evidence="2 3">CGMCC 4.7215</strain>
    </source>
</reference>
<dbReference type="InterPro" id="IPR006439">
    <property type="entry name" value="HAD-SF_hydro_IA"/>
</dbReference>
<dbReference type="AlphaFoldDB" id="A0ABD5XAU3"/>
<dbReference type="Proteomes" id="UP001596414">
    <property type="component" value="Unassembled WGS sequence"/>
</dbReference>
<dbReference type="RefSeq" id="WP_267637148.1">
    <property type="nucleotide sequence ID" value="NZ_JAODIY010000009.1"/>
</dbReference>
<dbReference type="NCBIfam" id="TIGR01549">
    <property type="entry name" value="HAD-SF-IA-v1"/>
    <property type="match status" value="1"/>
</dbReference>
<dbReference type="PANTHER" id="PTHR43434">
    <property type="entry name" value="PHOSPHOGLYCOLATE PHOSPHATASE"/>
    <property type="match status" value="1"/>
</dbReference>
<organism evidence="2 3">
    <name type="scientific">Halovenus rubra</name>
    <dbReference type="NCBI Taxonomy" id="869890"/>
    <lineage>
        <taxon>Archaea</taxon>
        <taxon>Methanobacteriati</taxon>
        <taxon>Methanobacteriota</taxon>
        <taxon>Stenosarchaea group</taxon>
        <taxon>Halobacteria</taxon>
        <taxon>Halobacteriales</taxon>
        <taxon>Haloarculaceae</taxon>
        <taxon>Halovenus</taxon>
    </lineage>
</organism>
<dbReference type="InterPro" id="IPR023198">
    <property type="entry name" value="PGP-like_dom2"/>
</dbReference>
<keyword evidence="2" id="KW-0378">Hydrolase</keyword>
<comment type="caution">
    <text evidence="2">The sequence shown here is derived from an EMBL/GenBank/DDBJ whole genome shotgun (WGS) entry which is preliminary data.</text>
</comment>
<dbReference type="InterPro" id="IPR023214">
    <property type="entry name" value="HAD_sf"/>
</dbReference>
<dbReference type="Gene3D" id="1.10.150.240">
    <property type="entry name" value="Putative phosphatase, domain 2"/>
    <property type="match status" value="1"/>
</dbReference>
<dbReference type="InterPro" id="IPR050155">
    <property type="entry name" value="HAD-like_hydrolase_sf"/>
</dbReference>
<evidence type="ECO:0000313" key="2">
    <source>
        <dbReference type="EMBL" id="MFC7127004.1"/>
    </source>
</evidence>
<gene>
    <name evidence="2" type="ORF">ACFQJ7_13390</name>
</gene>
<dbReference type="GO" id="GO:0016787">
    <property type="term" value="F:hydrolase activity"/>
    <property type="evidence" value="ECO:0007669"/>
    <property type="project" value="UniProtKB-KW"/>
</dbReference>
<evidence type="ECO:0000256" key="1">
    <source>
        <dbReference type="ARBA" id="ARBA00007958"/>
    </source>
</evidence>
<dbReference type="Gene3D" id="3.40.50.1000">
    <property type="entry name" value="HAD superfamily/HAD-like"/>
    <property type="match status" value="1"/>
</dbReference>
<dbReference type="EC" id="3.-.-.-" evidence="2"/>
<dbReference type="SUPFAM" id="SSF56784">
    <property type="entry name" value="HAD-like"/>
    <property type="match status" value="1"/>
</dbReference>
<dbReference type="SFLD" id="SFLDS00003">
    <property type="entry name" value="Haloacid_Dehalogenase"/>
    <property type="match status" value="1"/>
</dbReference>
<protein>
    <submittedName>
        <fullName evidence="2">HAD family hydrolase</fullName>
        <ecNumber evidence="2">3.-.-.-</ecNumber>
    </submittedName>
</protein>
<dbReference type="EMBL" id="JBHSZQ010000047">
    <property type="protein sequence ID" value="MFC7127004.1"/>
    <property type="molecule type" value="Genomic_DNA"/>
</dbReference>
<dbReference type="SFLD" id="SFLDG01129">
    <property type="entry name" value="C1.5:_HAD__Beta-PGM__Phosphata"/>
    <property type="match status" value="1"/>
</dbReference>
<dbReference type="InterPro" id="IPR041492">
    <property type="entry name" value="HAD_2"/>
</dbReference>
<dbReference type="Pfam" id="PF13419">
    <property type="entry name" value="HAD_2"/>
    <property type="match status" value="1"/>
</dbReference>